<dbReference type="CDD" id="cd09620">
    <property type="entry name" value="CBM9_like_3"/>
    <property type="match status" value="1"/>
</dbReference>
<feature type="domain" description="Carbohydrate-binding" evidence="1">
    <location>
        <begin position="26"/>
        <end position="211"/>
    </location>
</feature>
<dbReference type="Proteomes" id="UP000614460">
    <property type="component" value="Unassembled WGS sequence"/>
</dbReference>
<dbReference type="Gene3D" id="2.60.40.1190">
    <property type="match status" value="1"/>
</dbReference>
<keyword evidence="3" id="KW-1185">Reference proteome</keyword>
<protein>
    <recommendedName>
        <fullName evidence="1">Carbohydrate-binding domain-containing protein</fullName>
    </recommendedName>
</protein>
<dbReference type="SUPFAM" id="SSF49344">
    <property type="entry name" value="CBD9-like"/>
    <property type="match status" value="1"/>
</dbReference>
<dbReference type="Pfam" id="PF16011">
    <property type="entry name" value="CBM9_2"/>
    <property type="match status" value="1"/>
</dbReference>
<reference evidence="2" key="2">
    <citation type="submission" date="2020-09" db="EMBL/GenBank/DDBJ databases">
        <authorList>
            <person name="Sun Q."/>
            <person name="Zhou Y."/>
        </authorList>
    </citation>
    <scope>NUCLEOTIDE SEQUENCE</scope>
    <source>
        <strain evidence="2">CGMCC 1.15966</strain>
    </source>
</reference>
<dbReference type="GO" id="GO:0016052">
    <property type="term" value="P:carbohydrate catabolic process"/>
    <property type="evidence" value="ECO:0007669"/>
    <property type="project" value="InterPro"/>
</dbReference>
<dbReference type="GO" id="GO:0004553">
    <property type="term" value="F:hydrolase activity, hydrolyzing O-glycosyl compounds"/>
    <property type="evidence" value="ECO:0007669"/>
    <property type="project" value="InterPro"/>
</dbReference>
<dbReference type="EMBL" id="BMKM01000012">
    <property type="protein sequence ID" value="GGE32337.1"/>
    <property type="molecule type" value="Genomic_DNA"/>
</dbReference>
<comment type="caution">
    <text evidence="2">The sequence shown here is derived from an EMBL/GenBank/DDBJ whole genome shotgun (WGS) entry which is preliminary data.</text>
</comment>
<proteinExistence type="predicted"/>
<reference evidence="2" key="1">
    <citation type="journal article" date="2014" name="Int. J. Syst. Evol. Microbiol.">
        <title>Complete genome sequence of Corynebacterium casei LMG S-19264T (=DSM 44701T), isolated from a smear-ripened cheese.</title>
        <authorList>
            <consortium name="US DOE Joint Genome Institute (JGI-PGF)"/>
            <person name="Walter F."/>
            <person name="Albersmeier A."/>
            <person name="Kalinowski J."/>
            <person name="Ruckert C."/>
        </authorList>
    </citation>
    <scope>NUCLEOTIDE SEQUENCE</scope>
    <source>
        <strain evidence="2">CGMCC 1.15966</strain>
    </source>
</reference>
<dbReference type="AlphaFoldDB" id="A0A8H9G1E5"/>
<dbReference type="InterPro" id="IPR010502">
    <property type="entry name" value="Carb-bd_dom_fam9"/>
</dbReference>
<evidence type="ECO:0000313" key="2">
    <source>
        <dbReference type="EMBL" id="GGE32337.1"/>
    </source>
</evidence>
<evidence type="ECO:0000313" key="3">
    <source>
        <dbReference type="Proteomes" id="UP000614460"/>
    </source>
</evidence>
<gene>
    <name evidence="2" type="ORF">GCM10011516_32620</name>
</gene>
<sequence>MKELLVKKVNLDSTNLNYPSLANELAELEWNAIDQSPWKQEFPVNPEAKFQIAYDSQSIILHYEITEEFVKAQYIRPNENIWEDSCVEFFISFDQGKTYYNAEFNVLGTGLIGYGSSDKENRNRLTAEDILKVNTFTQVKNINGIKTWNIILTYPFSLFAMTSEQLSGSSATANFYKCGDSLPNPHFVAWNNIDFPKPNFHLPEFFGKINFELKISAS</sequence>
<dbReference type="GO" id="GO:0030246">
    <property type="term" value="F:carbohydrate binding"/>
    <property type="evidence" value="ECO:0007669"/>
    <property type="project" value="InterPro"/>
</dbReference>
<evidence type="ECO:0000259" key="1">
    <source>
        <dbReference type="Pfam" id="PF16011"/>
    </source>
</evidence>
<accession>A0A8H9G1E5</accession>
<organism evidence="2 3">
    <name type="scientific">Sphingobacterium cellulitidis</name>
    <dbReference type="NCBI Taxonomy" id="1768011"/>
    <lineage>
        <taxon>Bacteria</taxon>
        <taxon>Pseudomonadati</taxon>
        <taxon>Bacteroidota</taxon>
        <taxon>Sphingobacteriia</taxon>
        <taxon>Sphingobacteriales</taxon>
        <taxon>Sphingobacteriaceae</taxon>
        <taxon>Sphingobacterium</taxon>
    </lineage>
</organism>
<name>A0A8H9G1E5_9SPHI</name>
<dbReference type="RefSeq" id="WP_182499584.1">
    <property type="nucleotide sequence ID" value="NZ_BMKM01000012.1"/>
</dbReference>